<keyword evidence="3" id="KW-1185">Reference proteome</keyword>
<dbReference type="AlphaFoldDB" id="A0A9P5NB71"/>
<keyword evidence="1" id="KW-0472">Membrane</keyword>
<name>A0A9P5NB71_GYMJU</name>
<protein>
    <submittedName>
        <fullName evidence="2">Uncharacterized protein</fullName>
    </submittedName>
</protein>
<comment type="caution">
    <text evidence="2">The sequence shown here is derived from an EMBL/GenBank/DDBJ whole genome shotgun (WGS) entry which is preliminary data.</text>
</comment>
<evidence type="ECO:0000313" key="2">
    <source>
        <dbReference type="EMBL" id="KAF8879664.1"/>
    </source>
</evidence>
<feature type="transmembrane region" description="Helical" evidence="1">
    <location>
        <begin position="12"/>
        <end position="30"/>
    </location>
</feature>
<proteinExistence type="predicted"/>
<dbReference type="EMBL" id="JADNYJ010000147">
    <property type="protein sequence ID" value="KAF8879664.1"/>
    <property type="molecule type" value="Genomic_DNA"/>
</dbReference>
<reference evidence="2" key="1">
    <citation type="submission" date="2020-11" db="EMBL/GenBank/DDBJ databases">
        <authorList>
            <consortium name="DOE Joint Genome Institute"/>
            <person name="Ahrendt S."/>
            <person name="Riley R."/>
            <person name="Andreopoulos W."/>
            <person name="LaButti K."/>
            <person name="Pangilinan J."/>
            <person name="Ruiz-duenas F.J."/>
            <person name="Barrasa J.M."/>
            <person name="Sanchez-Garcia M."/>
            <person name="Camarero S."/>
            <person name="Miyauchi S."/>
            <person name="Serrano A."/>
            <person name="Linde D."/>
            <person name="Babiker R."/>
            <person name="Drula E."/>
            <person name="Ayuso-Fernandez I."/>
            <person name="Pacheco R."/>
            <person name="Padilla G."/>
            <person name="Ferreira P."/>
            <person name="Barriuso J."/>
            <person name="Kellner H."/>
            <person name="Castanera R."/>
            <person name="Alfaro M."/>
            <person name="Ramirez L."/>
            <person name="Pisabarro A.G."/>
            <person name="Kuo A."/>
            <person name="Tritt A."/>
            <person name="Lipzen A."/>
            <person name="He G."/>
            <person name="Yan M."/>
            <person name="Ng V."/>
            <person name="Cullen D."/>
            <person name="Martin F."/>
            <person name="Rosso M.-N."/>
            <person name="Henrissat B."/>
            <person name="Hibbett D."/>
            <person name="Martinez A.T."/>
            <person name="Grigoriev I.V."/>
        </authorList>
    </citation>
    <scope>NUCLEOTIDE SEQUENCE</scope>
    <source>
        <strain evidence="2">AH 44721</strain>
    </source>
</reference>
<dbReference type="Proteomes" id="UP000724874">
    <property type="component" value="Unassembled WGS sequence"/>
</dbReference>
<gene>
    <name evidence="2" type="ORF">CPB84DRAFT_1793197</name>
</gene>
<evidence type="ECO:0000256" key="1">
    <source>
        <dbReference type="SAM" id="Phobius"/>
    </source>
</evidence>
<accession>A0A9P5NB71</accession>
<evidence type="ECO:0000313" key="3">
    <source>
        <dbReference type="Proteomes" id="UP000724874"/>
    </source>
</evidence>
<keyword evidence="1" id="KW-0812">Transmembrane</keyword>
<organism evidence="2 3">
    <name type="scientific">Gymnopilus junonius</name>
    <name type="common">Spectacular rustgill mushroom</name>
    <name type="synonym">Gymnopilus spectabilis subsp. junonius</name>
    <dbReference type="NCBI Taxonomy" id="109634"/>
    <lineage>
        <taxon>Eukaryota</taxon>
        <taxon>Fungi</taxon>
        <taxon>Dikarya</taxon>
        <taxon>Basidiomycota</taxon>
        <taxon>Agaricomycotina</taxon>
        <taxon>Agaricomycetes</taxon>
        <taxon>Agaricomycetidae</taxon>
        <taxon>Agaricales</taxon>
        <taxon>Agaricineae</taxon>
        <taxon>Hymenogastraceae</taxon>
        <taxon>Gymnopilus</taxon>
    </lineage>
</organism>
<keyword evidence="1" id="KW-1133">Transmembrane helix</keyword>
<sequence>MTRVRQNYGGLILGLMTCECITSSLALRFIRFIDLVMASRSRYLGTSVVVGRACAVPNLCRLLPLLYYNL</sequence>